<protein>
    <submittedName>
        <fullName evidence="2">Beta-lactamase</fullName>
    </submittedName>
</protein>
<dbReference type="PATRIC" id="fig|53707.9.peg.3076"/>
<keyword evidence="1" id="KW-0732">Signal</keyword>
<evidence type="ECO:0000313" key="3">
    <source>
        <dbReference type="Proteomes" id="UP000050265"/>
    </source>
</evidence>
<dbReference type="PROSITE" id="PS51257">
    <property type="entry name" value="PROKAR_LIPOPROTEIN"/>
    <property type="match status" value="1"/>
</dbReference>
<proteinExistence type="predicted"/>
<gene>
    <name evidence="2" type="ORF">ALO35_200169</name>
</gene>
<comment type="caution">
    <text evidence="2">The sequence shown here is derived from an EMBL/GenBank/DDBJ whole genome shotgun (WGS) entry which is preliminary data.</text>
</comment>
<feature type="chain" id="PRO_5006171539" evidence="1">
    <location>
        <begin position="22"/>
        <end position="164"/>
    </location>
</feature>
<reference evidence="2 3" key="1">
    <citation type="submission" date="2015-09" db="EMBL/GenBank/DDBJ databases">
        <title>Genome announcement of multiple Pseudomonas syringae strains.</title>
        <authorList>
            <person name="Thakur S."/>
            <person name="Wang P.W."/>
            <person name="Gong Y."/>
            <person name="Weir B.S."/>
            <person name="Guttman D.S."/>
        </authorList>
    </citation>
    <scope>NUCLEOTIDE SEQUENCE [LARGE SCALE GENOMIC DNA]</scope>
    <source>
        <strain evidence="2 3">ICMP3507</strain>
    </source>
</reference>
<feature type="signal peptide" evidence="1">
    <location>
        <begin position="1"/>
        <end position="21"/>
    </location>
</feature>
<dbReference type="AlphaFoldDB" id="A0A0P9XD14"/>
<sequence length="164" mass="18358">MLRVGFVAAVMGMTFSSLACAGWMTTTKDDIFSGGQTAMLIGEIDAYHALIFDCDSENLTLSLIEQSKWKDGMDRGDWRLLVKVDQSQIRDFAAQSSQRNEKYIQVATSDRDSILELLKEIRDANTNIQIGMQVKEVDFKWSGTASPSGSTRETDRFLQACKLK</sequence>
<organism evidence="2 3">
    <name type="scientific">Pseudomonas amygdali pv. lachrymans</name>
    <name type="common">Pseudomonas syringae pv. lachrymans</name>
    <dbReference type="NCBI Taxonomy" id="53707"/>
    <lineage>
        <taxon>Bacteria</taxon>
        <taxon>Pseudomonadati</taxon>
        <taxon>Pseudomonadota</taxon>
        <taxon>Gammaproteobacteria</taxon>
        <taxon>Pseudomonadales</taxon>
        <taxon>Pseudomonadaceae</taxon>
        <taxon>Pseudomonas</taxon>
        <taxon>Pseudomonas amygdali</taxon>
    </lineage>
</organism>
<dbReference type="EMBL" id="LJQP01000345">
    <property type="protein sequence ID" value="KPX61985.1"/>
    <property type="molecule type" value="Genomic_DNA"/>
</dbReference>
<name>A0A0P9XD14_PSEAV</name>
<evidence type="ECO:0000313" key="2">
    <source>
        <dbReference type="EMBL" id="KPX61985.1"/>
    </source>
</evidence>
<dbReference type="Proteomes" id="UP000050265">
    <property type="component" value="Unassembled WGS sequence"/>
</dbReference>
<evidence type="ECO:0000256" key="1">
    <source>
        <dbReference type="SAM" id="SignalP"/>
    </source>
</evidence>
<accession>A0A0P9XD14</accession>